<evidence type="ECO:0000313" key="3">
    <source>
        <dbReference type="EMBL" id="RFC65206.1"/>
    </source>
</evidence>
<sequence length="206" mass="20547">MIRFALKTVLALWAVSLVLPASGPDDEAQPFDAFQSLAGLRAAVEDVAGFCSRAPEACEAGARLSAFAREQVESGLALALASSAPSPSHPASAEPGIASSPKPDDRPLDGARDTTDWNGIDAGLLAALYASGGEDDVKALAASPEVVAAVRAAARLATRGAGPESAPVEPFVEALPVAAANPAVAAGAELGPGVARVPIPSPRPGL</sequence>
<feature type="compositionally biased region" description="Basic and acidic residues" evidence="1">
    <location>
        <begin position="102"/>
        <end position="115"/>
    </location>
</feature>
<gene>
    <name evidence="3" type="ORF">DYI37_05000</name>
</gene>
<dbReference type="AlphaFoldDB" id="A0A371X7M1"/>
<comment type="caution">
    <text evidence="3">The sequence shown here is derived from an EMBL/GenBank/DDBJ whole genome shotgun (WGS) entry which is preliminary data.</text>
</comment>
<dbReference type="Proteomes" id="UP000264310">
    <property type="component" value="Unassembled WGS sequence"/>
</dbReference>
<proteinExistence type="predicted"/>
<evidence type="ECO:0000313" key="4">
    <source>
        <dbReference type="Proteomes" id="UP000264310"/>
    </source>
</evidence>
<name>A0A371X7M1_9HYPH</name>
<keyword evidence="4" id="KW-1185">Reference proteome</keyword>
<dbReference type="Pfam" id="PF17264">
    <property type="entry name" value="DUF5330"/>
    <property type="match status" value="1"/>
</dbReference>
<evidence type="ECO:0008006" key="5">
    <source>
        <dbReference type="Google" id="ProtNLM"/>
    </source>
</evidence>
<feature type="compositionally biased region" description="Low complexity" evidence="1">
    <location>
        <begin position="83"/>
        <end position="93"/>
    </location>
</feature>
<evidence type="ECO:0000256" key="1">
    <source>
        <dbReference type="SAM" id="MobiDB-lite"/>
    </source>
</evidence>
<dbReference type="RefSeq" id="WP_116682103.1">
    <property type="nucleotide sequence ID" value="NZ_QURL01000002.1"/>
</dbReference>
<protein>
    <recommendedName>
        <fullName evidence="5">DUF5330 domain-containing protein</fullName>
    </recommendedName>
</protein>
<keyword evidence="2" id="KW-0732">Signal</keyword>
<feature type="chain" id="PRO_5016902820" description="DUF5330 domain-containing protein" evidence="2">
    <location>
        <begin position="22"/>
        <end position="206"/>
    </location>
</feature>
<reference evidence="3 4" key="1">
    <citation type="submission" date="2018-08" db="EMBL/GenBank/DDBJ databases">
        <title>Fulvimarina sp. 85, whole genome shotgun sequence.</title>
        <authorList>
            <person name="Tuo L."/>
        </authorList>
    </citation>
    <scope>NUCLEOTIDE SEQUENCE [LARGE SCALE GENOMIC DNA]</scope>
    <source>
        <strain evidence="3 4">85</strain>
    </source>
</reference>
<dbReference type="InterPro" id="IPR035220">
    <property type="entry name" value="DUF5330"/>
</dbReference>
<organism evidence="3 4">
    <name type="scientific">Fulvimarina endophytica</name>
    <dbReference type="NCBI Taxonomy" id="2293836"/>
    <lineage>
        <taxon>Bacteria</taxon>
        <taxon>Pseudomonadati</taxon>
        <taxon>Pseudomonadota</taxon>
        <taxon>Alphaproteobacteria</taxon>
        <taxon>Hyphomicrobiales</taxon>
        <taxon>Aurantimonadaceae</taxon>
        <taxon>Fulvimarina</taxon>
    </lineage>
</organism>
<dbReference type="EMBL" id="QURL01000002">
    <property type="protein sequence ID" value="RFC65206.1"/>
    <property type="molecule type" value="Genomic_DNA"/>
</dbReference>
<feature type="region of interest" description="Disordered" evidence="1">
    <location>
        <begin position="83"/>
        <end position="116"/>
    </location>
</feature>
<evidence type="ECO:0000256" key="2">
    <source>
        <dbReference type="SAM" id="SignalP"/>
    </source>
</evidence>
<accession>A0A371X7M1</accession>
<feature type="signal peptide" evidence="2">
    <location>
        <begin position="1"/>
        <end position="21"/>
    </location>
</feature>
<dbReference type="OrthoDB" id="7923950at2"/>